<dbReference type="Proteomes" id="UP000824120">
    <property type="component" value="Chromosome 12"/>
</dbReference>
<name>A0A9J5W5C5_SOLCO</name>
<dbReference type="EMBL" id="JACXVP010000012">
    <property type="protein sequence ID" value="KAG5570641.1"/>
    <property type="molecule type" value="Genomic_DNA"/>
</dbReference>
<reference evidence="1 2" key="1">
    <citation type="submission" date="2020-09" db="EMBL/GenBank/DDBJ databases">
        <title>De no assembly of potato wild relative species, Solanum commersonii.</title>
        <authorList>
            <person name="Cho K."/>
        </authorList>
    </citation>
    <scope>NUCLEOTIDE SEQUENCE [LARGE SCALE GENOMIC DNA]</scope>
    <source>
        <strain evidence="1">LZ3.2</strain>
        <tissue evidence="1">Leaf</tissue>
    </source>
</reference>
<evidence type="ECO:0000313" key="2">
    <source>
        <dbReference type="Proteomes" id="UP000824120"/>
    </source>
</evidence>
<sequence>MATTATGSPNPKSHKPTYAGLLQPQTATKKFIPLKSIIYLHGEPKIIWEQEEIEQMIVNENIEYVIIGKVSYR</sequence>
<gene>
    <name evidence="1" type="ORF">H5410_060407</name>
</gene>
<keyword evidence="2" id="KW-1185">Reference proteome</keyword>
<protein>
    <submittedName>
        <fullName evidence="1">Uncharacterized protein</fullName>
    </submittedName>
</protein>
<organism evidence="1 2">
    <name type="scientific">Solanum commersonii</name>
    <name type="common">Commerson's wild potato</name>
    <name type="synonym">Commerson's nightshade</name>
    <dbReference type="NCBI Taxonomy" id="4109"/>
    <lineage>
        <taxon>Eukaryota</taxon>
        <taxon>Viridiplantae</taxon>
        <taxon>Streptophyta</taxon>
        <taxon>Embryophyta</taxon>
        <taxon>Tracheophyta</taxon>
        <taxon>Spermatophyta</taxon>
        <taxon>Magnoliopsida</taxon>
        <taxon>eudicotyledons</taxon>
        <taxon>Gunneridae</taxon>
        <taxon>Pentapetalae</taxon>
        <taxon>asterids</taxon>
        <taxon>lamiids</taxon>
        <taxon>Solanales</taxon>
        <taxon>Solanaceae</taxon>
        <taxon>Solanoideae</taxon>
        <taxon>Solaneae</taxon>
        <taxon>Solanum</taxon>
    </lineage>
</organism>
<proteinExistence type="predicted"/>
<accession>A0A9J5W5C5</accession>
<evidence type="ECO:0000313" key="1">
    <source>
        <dbReference type="EMBL" id="KAG5570641.1"/>
    </source>
</evidence>
<dbReference type="AlphaFoldDB" id="A0A9J5W5C5"/>
<comment type="caution">
    <text evidence="1">The sequence shown here is derived from an EMBL/GenBank/DDBJ whole genome shotgun (WGS) entry which is preliminary data.</text>
</comment>